<dbReference type="RefSeq" id="WP_344963658.1">
    <property type="nucleotide sequence ID" value="NZ_BAABDS010000023.1"/>
</dbReference>
<name>A0ABP7DQ68_9GAMM</name>
<dbReference type="EMBL" id="BAABDS010000023">
    <property type="protein sequence ID" value="GAA3707983.1"/>
    <property type="molecule type" value="Genomic_DNA"/>
</dbReference>
<accession>A0ABP7DQ68</accession>
<keyword evidence="3" id="KW-1185">Reference proteome</keyword>
<proteinExistence type="predicted"/>
<dbReference type="Proteomes" id="UP001501479">
    <property type="component" value="Unassembled WGS sequence"/>
</dbReference>
<keyword evidence="1" id="KW-0812">Transmembrane</keyword>
<keyword evidence="1" id="KW-1133">Transmembrane helix</keyword>
<feature type="transmembrane region" description="Helical" evidence="1">
    <location>
        <begin position="182"/>
        <end position="200"/>
    </location>
</feature>
<evidence type="ECO:0000313" key="2">
    <source>
        <dbReference type="EMBL" id="GAA3707983.1"/>
    </source>
</evidence>
<evidence type="ECO:0000313" key="3">
    <source>
        <dbReference type="Proteomes" id="UP001501479"/>
    </source>
</evidence>
<evidence type="ECO:0000256" key="1">
    <source>
        <dbReference type="SAM" id="Phobius"/>
    </source>
</evidence>
<keyword evidence="1" id="KW-0472">Membrane</keyword>
<organism evidence="2 3">
    <name type="scientific">Oceanisphaera sediminis</name>
    <dbReference type="NCBI Taxonomy" id="981381"/>
    <lineage>
        <taxon>Bacteria</taxon>
        <taxon>Pseudomonadati</taxon>
        <taxon>Pseudomonadota</taxon>
        <taxon>Gammaproteobacteria</taxon>
        <taxon>Aeromonadales</taxon>
        <taxon>Aeromonadaceae</taxon>
        <taxon>Oceanisphaera</taxon>
    </lineage>
</organism>
<comment type="caution">
    <text evidence="2">The sequence shown here is derived from an EMBL/GenBank/DDBJ whole genome shotgun (WGS) entry which is preliminary data.</text>
</comment>
<gene>
    <name evidence="2" type="ORF">GCM10022421_13630</name>
</gene>
<protein>
    <submittedName>
        <fullName evidence="2">Uncharacterized protein</fullName>
    </submittedName>
</protein>
<feature type="transmembrane region" description="Helical" evidence="1">
    <location>
        <begin position="156"/>
        <end position="176"/>
    </location>
</feature>
<sequence>MPSTEHSPRDEKPAIGPLIGIDTRLDIDKTNSQNQKLQSPGFLSFLEQVQTDLNAAVAVFVAVNGHDVQQLTADKTDINTLFADHEHYPDFVAYFAHTKAEIEHWIAADNPEPLAHQAIVDQVICLRAFIETRYAASIPEPDTPQKQQQQQQQRKVGHYLGAGIVMLPIIFAWFTLRKGYSNWLRIGAFLWLAVFLYATFPTANHDLKQSPQSYGQAPRQQDTGE</sequence>
<reference evidence="3" key="1">
    <citation type="journal article" date="2019" name="Int. J. Syst. Evol. Microbiol.">
        <title>The Global Catalogue of Microorganisms (GCM) 10K type strain sequencing project: providing services to taxonomists for standard genome sequencing and annotation.</title>
        <authorList>
            <consortium name="The Broad Institute Genomics Platform"/>
            <consortium name="The Broad Institute Genome Sequencing Center for Infectious Disease"/>
            <person name="Wu L."/>
            <person name="Ma J."/>
        </authorList>
    </citation>
    <scope>NUCLEOTIDE SEQUENCE [LARGE SCALE GENOMIC DNA]</scope>
    <source>
        <strain evidence="3">JCM 17329</strain>
    </source>
</reference>